<evidence type="ECO:0000313" key="1">
    <source>
        <dbReference type="EMBL" id="JAD41091.1"/>
    </source>
</evidence>
<organism evidence="1">
    <name type="scientific">Arundo donax</name>
    <name type="common">Giant reed</name>
    <name type="synonym">Donax arundinaceus</name>
    <dbReference type="NCBI Taxonomy" id="35708"/>
    <lineage>
        <taxon>Eukaryota</taxon>
        <taxon>Viridiplantae</taxon>
        <taxon>Streptophyta</taxon>
        <taxon>Embryophyta</taxon>
        <taxon>Tracheophyta</taxon>
        <taxon>Spermatophyta</taxon>
        <taxon>Magnoliopsida</taxon>
        <taxon>Liliopsida</taxon>
        <taxon>Poales</taxon>
        <taxon>Poaceae</taxon>
        <taxon>PACMAD clade</taxon>
        <taxon>Arundinoideae</taxon>
        <taxon>Arundineae</taxon>
        <taxon>Arundo</taxon>
    </lineage>
</organism>
<proteinExistence type="predicted"/>
<accession>A0A0A8ZQP6</accession>
<reference evidence="1" key="1">
    <citation type="submission" date="2014-09" db="EMBL/GenBank/DDBJ databases">
        <authorList>
            <person name="Magalhaes I.L.F."/>
            <person name="Oliveira U."/>
            <person name="Santos F.R."/>
            <person name="Vidigal T.H.D.A."/>
            <person name="Brescovit A.D."/>
            <person name="Santos A.J."/>
        </authorList>
    </citation>
    <scope>NUCLEOTIDE SEQUENCE</scope>
    <source>
        <tissue evidence="1">Shoot tissue taken approximately 20 cm above the soil surface</tissue>
    </source>
</reference>
<sequence length="61" mass="7046">MLNFHSVVICCQHLINSLVGPYFSVLNLIHKDNFVIEVAFSNKMRYFVLVLPNKCVLYDSV</sequence>
<reference evidence="1" key="2">
    <citation type="journal article" date="2015" name="Data Brief">
        <title>Shoot transcriptome of the giant reed, Arundo donax.</title>
        <authorList>
            <person name="Barrero R.A."/>
            <person name="Guerrero F.D."/>
            <person name="Moolhuijzen P."/>
            <person name="Goolsby J.A."/>
            <person name="Tidwell J."/>
            <person name="Bellgard S.E."/>
            <person name="Bellgard M.I."/>
        </authorList>
    </citation>
    <scope>NUCLEOTIDE SEQUENCE</scope>
    <source>
        <tissue evidence="1">Shoot tissue taken approximately 20 cm above the soil surface</tissue>
    </source>
</reference>
<protein>
    <submittedName>
        <fullName evidence="1">Uncharacterized protein</fullName>
    </submittedName>
</protein>
<dbReference type="EMBL" id="GBRH01256804">
    <property type="protein sequence ID" value="JAD41091.1"/>
    <property type="molecule type" value="Transcribed_RNA"/>
</dbReference>
<name>A0A0A8ZQP6_ARUDO</name>
<dbReference type="AlphaFoldDB" id="A0A0A8ZQP6"/>